<dbReference type="InterPro" id="IPR050481">
    <property type="entry name" value="UDP-glycosyltransf_plant"/>
</dbReference>
<evidence type="ECO:0000313" key="2">
    <source>
        <dbReference type="EMBL" id="KAF7145980.1"/>
    </source>
</evidence>
<dbReference type="GO" id="GO:0035251">
    <property type="term" value="F:UDP-glucosyltransferase activity"/>
    <property type="evidence" value="ECO:0007669"/>
    <property type="project" value="InterPro"/>
</dbReference>
<dbReference type="Gene3D" id="3.40.50.2000">
    <property type="entry name" value="Glycogen Phosphorylase B"/>
    <property type="match status" value="2"/>
</dbReference>
<comment type="similarity">
    <text evidence="1">Belongs to the UDP-glycosyltransferase family.</text>
</comment>
<protein>
    <submittedName>
        <fullName evidence="2">Uncharacterized protein</fullName>
    </submittedName>
</protein>
<sequence>MTELVRELGLAVEINLDYKNDLRFASINVKLVTADEIENAISKLMEKENQSSEGIKQKVKEMGEKCKIAVKEGGSSYNSVGRFIEDVMNNTHSS</sequence>
<gene>
    <name evidence="2" type="ORF">RHSIM_Rhsim04G0083700</name>
</gene>
<dbReference type="OrthoDB" id="5835829at2759"/>
<dbReference type="EMBL" id="WJXA01000004">
    <property type="protein sequence ID" value="KAF7145980.1"/>
    <property type="molecule type" value="Genomic_DNA"/>
</dbReference>
<evidence type="ECO:0000256" key="1">
    <source>
        <dbReference type="ARBA" id="ARBA00009995"/>
    </source>
</evidence>
<name>A0A834H1R3_RHOSS</name>
<comment type="caution">
    <text evidence="2">The sequence shown here is derived from an EMBL/GenBank/DDBJ whole genome shotgun (WGS) entry which is preliminary data.</text>
</comment>
<accession>A0A834H1R3</accession>
<keyword evidence="3" id="KW-1185">Reference proteome</keyword>
<dbReference type="Proteomes" id="UP000626092">
    <property type="component" value="Unassembled WGS sequence"/>
</dbReference>
<dbReference type="PANTHER" id="PTHR48048:SF45">
    <property type="entry name" value="GLYCOSYLTRANSFERASE"/>
    <property type="match status" value="1"/>
</dbReference>
<dbReference type="SUPFAM" id="SSF53756">
    <property type="entry name" value="UDP-Glycosyltransferase/glycogen phosphorylase"/>
    <property type="match status" value="1"/>
</dbReference>
<reference evidence="2" key="1">
    <citation type="submission" date="2019-11" db="EMBL/GenBank/DDBJ databases">
        <authorList>
            <person name="Liu Y."/>
            <person name="Hou J."/>
            <person name="Li T.-Q."/>
            <person name="Guan C.-H."/>
            <person name="Wu X."/>
            <person name="Wu H.-Z."/>
            <person name="Ling F."/>
            <person name="Zhang R."/>
            <person name="Shi X.-G."/>
            <person name="Ren J.-P."/>
            <person name="Chen E.-F."/>
            <person name="Sun J.-M."/>
        </authorList>
    </citation>
    <scope>NUCLEOTIDE SEQUENCE</scope>
    <source>
        <strain evidence="2">Adult_tree_wgs_1</strain>
        <tissue evidence="2">Leaves</tissue>
    </source>
</reference>
<evidence type="ECO:0000313" key="3">
    <source>
        <dbReference type="Proteomes" id="UP000626092"/>
    </source>
</evidence>
<dbReference type="AlphaFoldDB" id="A0A834H1R3"/>
<proteinExistence type="inferred from homology"/>
<organism evidence="2 3">
    <name type="scientific">Rhododendron simsii</name>
    <name type="common">Sims's rhododendron</name>
    <dbReference type="NCBI Taxonomy" id="118357"/>
    <lineage>
        <taxon>Eukaryota</taxon>
        <taxon>Viridiplantae</taxon>
        <taxon>Streptophyta</taxon>
        <taxon>Embryophyta</taxon>
        <taxon>Tracheophyta</taxon>
        <taxon>Spermatophyta</taxon>
        <taxon>Magnoliopsida</taxon>
        <taxon>eudicotyledons</taxon>
        <taxon>Gunneridae</taxon>
        <taxon>Pentapetalae</taxon>
        <taxon>asterids</taxon>
        <taxon>Ericales</taxon>
        <taxon>Ericaceae</taxon>
        <taxon>Ericoideae</taxon>
        <taxon>Rhodoreae</taxon>
        <taxon>Rhododendron</taxon>
    </lineage>
</organism>
<dbReference type="PANTHER" id="PTHR48048">
    <property type="entry name" value="GLYCOSYLTRANSFERASE"/>
    <property type="match status" value="1"/>
</dbReference>